<reference evidence="13" key="1">
    <citation type="submission" date="2023-07" db="EMBL/GenBank/DDBJ databases">
        <authorList>
            <person name="Peeters C."/>
        </authorList>
    </citation>
    <scope>NUCLEOTIDE SEQUENCE</scope>
    <source>
        <strain evidence="13">R-77567</strain>
    </source>
</reference>
<name>A0AAD2BXH9_9RALS</name>
<evidence type="ECO:0000256" key="9">
    <source>
        <dbReference type="ARBA" id="ARBA00023125"/>
    </source>
</evidence>
<dbReference type="AlphaFoldDB" id="A0AAD2BXH9"/>
<evidence type="ECO:0000313" key="14">
    <source>
        <dbReference type="Proteomes" id="UP001190491"/>
    </source>
</evidence>
<dbReference type="GO" id="GO:0003677">
    <property type="term" value="F:DNA binding"/>
    <property type="evidence" value="ECO:0007669"/>
    <property type="project" value="UniProtKB-KW"/>
</dbReference>
<evidence type="ECO:0000256" key="5">
    <source>
        <dbReference type="ARBA" id="ARBA00022679"/>
    </source>
</evidence>
<dbReference type="PANTHER" id="PTHR30478:SF0">
    <property type="entry name" value="BETA SLIDING CLAMP"/>
    <property type="match status" value="1"/>
</dbReference>
<dbReference type="InterPro" id="IPR001001">
    <property type="entry name" value="DNA_polIII_beta"/>
</dbReference>
<evidence type="ECO:0000256" key="4">
    <source>
        <dbReference type="ARBA" id="ARBA00022490"/>
    </source>
</evidence>
<dbReference type="GO" id="GO:0006271">
    <property type="term" value="P:DNA strand elongation involved in DNA replication"/>
    <property type="evidence" value="ECO:0007669"/>
    <property type="project" value="TreeGrafter"/>
</dbReference>
<dbReference type="Gene3D" id="3.70.10.10">
    <property type="match status" value="1"/>
</dbReference>
<dbReference type="GO" id="GO:0008408">
    <property type="term" value="F:3'-5' exonuclease activity"/>
    <property type="evidence" value="ECO:0007669"/>
    <property type="project" value="InterPro"/>
</dbReference>
<comment type="subcellular location">
    <subcellularLocation>
        <location evidence="1">Cytoplasm</location>
    </subcellularLocation>
</comment>
<keyword evidence="8" id="KW-0239">DNA-directed DNA polymerase</keyword>
<comment type="similarity">
    <text evidence="2">Belongs to the beta sliding clamp family.</text>
</comment>
<dbReference type="GO" id="GO:0009360">
    <property type="term" value="C:DNA polymerase III complex"/>
    <property type="evidence" value="ECO:0007669"/>
    <property type="project" value="InterPro"/>
</dbReference>
<dbReference type="SMART" id="SM00480">
    <property type="entry name" value="POL3Bc"/>
    <property type="match status" value="1"/>
</dbReference>
<comment type="caution">
    <text evidence="13">The sequence shown here is derived from an EMBL/GenBank/DDBJ whole genome shotgun (WGS) entry which is preliminary data.</text>
</comment>
<keyword evidence="5" id="KW-0808">Transferase</keyword>
<evidence type="ECO:0000256" key="8">
    <source>
        <dbReference type="ARBA" id="ARBA00022932"/>
    </source>
</evidence>
<evidence type="ECO:0000313" key="13">
    <source>
        <dbReference type="EMBL" id="CAJ0862437.1"/>
    </source>
</evidence>
<dbReference type="Gene3D" id="3.10.150.10">
    <property type="entry name" value="DNA Polymerase III, subunit A, domain 2"/>
    <property type="match status" value="1"/>
</dbReference>
<dbReference type="SUPFAM" id="SSF55979">
    <property type="entry name" value="DNA clamp"/>
    <property type="match status" value="2"/>
</dbReference>
<organism evidence="13 14">
    <name type="scientific">Ralstonia flatus</name>
    <dbReference type="NCBI Taxonomy" id="3058601"/>
    <lineage>
        <taxon>Bacteria</taxon>
        <taxon>Pseudomonadati</taxon>
        <taxon>Pseudomonadota</taxon>
        <taxon>Betaproteobacteria</taxon>
        <taxon>Burkholderiales</taxon>
        <taxon>Burkholderiaceae</taxon>
        <taxon>Ralstonia</taxon>
    </lineage>
</organism>
<evidence type="ECO:0000256" key="11">
    <source>
        <dbReference type="ARBA" id="ARBA00033276"/>
    </source>
</evidence>
<evidence type="ECO:0000259" key="12">
    <source>
        <dbReference type="Pfam" id="PF00712"/>
    </source>
</evidence>
<evidence type="ECO:0000256" key="10">
    <source>
        <dbReference type="ARBA" id="ARBA00030988"/>
    </source>
</evidence>
<sequence length="356" mass="38992">MLKIDLSALKEAVDLAGRVVNTRGIIPVLSMIRITTDGDKTVRFTGTDTVHSLSVTVDADIQSAFDVCVPADRLRAVAGLSGDRARIKLDEERKKLEVSMGTSRFSMAYVDGADHPTMKIEGDPVAEFDAPGLVDLIGTVSFAVAGNKEHAQPYLQNVWVESDGTAIHLVAGDGFRLASNSLPLATQEFGVPISSGTAKQLVQLPVTRFRVFDRYIVAAGDRIQFIASRPSSKYPNWRRVFPKAVHSIKVPKAALAEICPIHRQFGTDGYVRFETEGRECVIQVKGDTDDIEVIVPITASSDEALLNVWLSADLLQQMIDQVSGESVEFMWEENGPQWPRMIQSGSWRGVLAPVKQ</sequence>
<dbReference type="PANTHER" id="PTHR30478">
    <property type="entry name" value="DNA POLYMERASE III SUBUNIT BETA"/>
    <property type="match status" value="1"/>
</dbReference>
<keyword evidence="4" id="KW-0963">Cytoplasm</keyword>
<gene>
    <name evidence="13" type="ORF">R77567_01648</name>
</gene>
<evidence type="ECO:0000256" key="1">
    <source>
        <dbReference type="ARBA" id="ARBA00004496"/>
    </source>
</evidence>
<keyword evidence="6" id="KW-0548">Nucleotidyltransferase</keyword>
<accession>A0AAD2BXH9</accession>
<dbReference type="GO" id="GO:0003887">
    <property type="term" value="F:DNA-directed DNA polymerase activity"/>
    <property type="evidence" value="ECO:0007669"/>
    <property type="project" value="UniProtKB-KW"/>
</dbReference>
<evidence type="ECO:0000256" key="7">
    <source>
        <dbReference type="ARBA" id="ARBA00022705"/>
    </source>
</evidence>
<dbReference type="CDD" id="cd00140">
    <property type="entry name" value="beta_clamp"/>
    <property type="match status" value="1"/>
</dbReference>
<dbReference type="EMBL" id="CAUDKO010000003">
    <property type="protein sequence ID" value="CAJ0862437.1"/>
    <property type="molecule type" value="Genomic_DNA"/>
</dbReference>
<feature type="domain" description="DNA polymerase III beta sliding clamp N-terminal" evidence="12">
    <location>
        <begin position="4"/>
        <end position="118"/>
    </location>
</feature>
<protein>
    <recommendedName>
        <fullName evidence="3">Beta sliding clamp</fullName>
    </recommendedName>
    <alternativeName>
        <fullName evidence="11">Beta-clamp processivity factor</fullName>
    </alternativeName>
    <alternativeName>
        <fullName evidence="10">DNA polymerase III beta sliding clamp subunit</fullName>
    </alternativeName>
</protein>
<dbReference type="Proteomes" id="UP001190491">
    <property type="component" value="Unassembled WGS sequence"/>
</dbReference>
<dbReference type="Pfam" id="PF00712">
    <property type="entry name" value="DNA_pol3_beta"/>
    <property type="match status" value="1"/>
</dbReference>
<evidence type="ECO:0000256" key="2">
    <source>
        <dbReference type="ARBA" id="ARBA00010752"/>
    </source>
</evidence>
<dbReference type="InterPro" id="IPR046938">
    <property type="entry name" value="DNA_clamp_sf"/>
</dbReference>
<evidence type="ECO:0000256" key="6">
    <source>
        <dbReference type="ARBA" id="ARBA00022695"/>
    </source>
</evidence>
<dbReference type="InterPro" id="IPR022634">
    <property type="entry name" value="DNA_polIII_beta_N"/>
</dbReference>
<keyword evidence="9" id="KW-0238">DNA-binding</keyword>
<dbReference type="GO" id="GO:0005737">
    <property type="term" value="C:cytoplasm"/>
    <property type="evidence" value="ECO:0007669"/>
    <property type="project" value="UniProtKB-SubCell"/>
</dbReference>
<proteinExistence type="inferred from homology"/>
<evidence type="ECO:0000256" key="3">
    <source>
        <dbReference type="ARBA" id="ARBA00021035"/>
    </source>
</evidence>
<keyword evidence="7" id="KW-0235">DNA replication</keyword>
<dbReference type="RefSeq" id="WP_206275474.1">
    <property type="nucleotide sequence ID" value="NZ_CAUDKO010000003.1"/>
</dbReference>